<keyword evidence="6 11" id="KW-0808">Transferase</keyword>
<reference evidence="13" key="1">
    <citation type="submission" date="2024-05" db="EMBL/GenBank/DDBJ databases">
        <authorList>
            <person name="Yang L."/>
            <person name="Pan L."/>
        </authorList>
    </citation>
    <scope>NUCLEOTIDE SEQUENCE</scope>
    <source>
        <strain evidence="13">FCG-7</strain>
    </source>
</reference>
<name>A0AAU7FDY7_9NEIS</name>
<evidence type="ECO:0000256" key="8">
    <source>
        <dbReference type="ARBA" id="ARBA00022842"/>
    </source>
</evidence>
<keyword evidence="7 11" id="KW-0479">Metal-binding</keyword>
<gene>
    <name evidence="13" type="primary">glp</name>
    <name evidence="13" type="ORF">ABHF33_06435</name>
</gene>
<feature type="domain" description="MoaB/Mog" evidence="12">
    <location>
        <begin position="175"/>
        <end position="321"/>
    </location>
</feature>
<dbReference type="Gene3D" id="3.40.980.10">
    <property type="entry name" value="MoaB/Mog-like domain"/>
    <property type="match status" value="1"/>
</dbReference>
<comment type="catalytic activity">
    <reaction evidence="10">
        <text>adenylyl-molybdopterin + molybdate = Mo-molybdopterin + AMP + H(+)</text>
        <dbReference type="Rhea" id="RHEA:35047"/>
        <dbReference type="ChEBI" id="CHEBI:15378"/>
        <dbReference type="ChEBI" id="CHEBI:36264"/>
        <dbReference type="ChEBI" id="CHEBI:62727"/>
        <dbReference type="ChEBI" id="CHEBI:71302"/>
        <dbReference type="ChEBI" id="CHEBI:456215"/>
        <dbReference type="EC" id="2.10.1.1"/>
    </reaction>
</comment>
<comment type="pathway">
    <text evidence="3 11">Cofactor biosynthesis; molybdopterin biosynthesis.</text>
</comment>
<keyword evidence="8 11" id="KW-0460">Magnesium</keyword>
<dbReference type="SUPFAM" id="SSF53218">
    <property type="entry name" value="Molybdenum cofactor biosynthesis proteins"/>
    <property type="match status" value="1"/>
</dbReference>
<dbReference type="KEGG" id="cmav:ABHF33_06435"/>
<evidence type="ECO:0000256" key="4">
    <source>
        <dbReference type="ARBA" id="ARBA00010763"/>
    </source>
</evidence>
<organism evidence="13">
    <name type="scientific">Chitinibacter mangrovi</name>
    <dbReference type="NCBI Taxonomy" id="3153927"/>
    <lineage>
        <taxon>Bacteria</taxon>
        <taxon>Pseudomonadati</taxon>
        <taxon>Pseudomonadota</taxon>
        <taxon>Betaproteobacteria</taxon>
        <taxon>Neisseriales</taxon>
        <taxon>Chitinibacteraceae</taxon>
        <taxon>Chitinibacter</taxon>
    </lineage>
</organism>
<accession>A0AAU7FDY7</accession>
<dbReference type="SMART" id="SM00852">
    <property type="entry name" value="MoCF_biosynth"/>
    <property type="match status" value="1"/>
</dbReference>
<keyword evidence="9 11" id="KW-0501">Molybdenum cofactor biosynthesis</keyword>
<dbReference type="InterPro" id="IPR036135">
    <property type="entry name" value="MoeA_linker/N_sf"/>
</dbReference>
<comment type="similarity">
    <text evidence="4 11">Belongs to the MoeA family.</text>
</comment>
<evidence type="ECO:0000256" key="9">
    <source>
        <dbReference type="ARBA" id="ARBA00023150"/>
    </source>
</evidence>
<dbReference type="InterPro" id="IPR036688">
    <property type="entry name" value="MoeA_C_domain_IV_sf"/>
</dbReference>
<evidence type="ECO:0000256" key="1">
    <source>
        <dbReference type="ARBA" id="ARBA00001946"/>
    </source>
</evidence>
<evidence type="ECO:0000256" key="2">
    <source>
        <dbReference type="ARBA" id="ARBA00002901"/>
    </source>
</evidence>
<evidence type="ECO:0000256" key="6">
    <source>
        <dbReference type="ARBA" id="ARBA00022679"/>
    </source>
</evidence>
<dbReference type="PANTHER" id="PTHR10192">
    <property type="entry name" value="MOLYBDOPTERIN BIOSYNTHESIS PROTEIN"/>
    <property type="match status" value="1"/>
</dbReference>
<evidence type="ECO:0000313" key="13">
    <source>
        <dbReference type="EMBL" id="XBM01898.1"/>
    </source>
</evidence>
<dbReference type="Gene3D" id="2.170.190.11">
    <property type="entry name" value="Molybdopterin biosynthesis moea protein, domain 3"/>
    <property type="match status" value="1"/>
</dbReference>
<dbReference type="EMBL" id="CP157355">
    <property type="protein sequence ID" value="XBM01898.1"/>
    <property type="molecule type" value="Genomic_DNA"/>
</dbReference>
<dbReference type="Pfam" id="PF00994">
    <property type="entry name" value="MoCF_biosynth"/>
    <property type="match status" value="1"/>
</dbReference>
<dbReference type="Pfam" id="PF03454">
    <property type="entry name" value="MoeA_C"/>
    <property type="match status" value="1"/>
</dbReference>
<keyword evidence="5 11" id="KW-0500">Molybdenum</keyword>
<dbReference type="GO" id="GO:0005829">
    <property type="term" value="C:cytosol"/>
    <property type="evidence" value="ECO:0007669"/>
    <property type="project" value="TreeGrafter"/>
</dbReference>
<evidence type="ECO:0000256" key="7">
    <source>
        <dbReference type="ARBA" id="ARBA00022723"/>
    </source>
</evidence>
<dbReference type="GO" id="GO:0006777">
    <property type="term" value="P:Mo-molybdopterin cofactor biosynthetic process"/>
    <property type="evidence" value="ECO:0007669"/>
    <property type="project" value="UniProtKB-UniRule"/>
</dbReference>
<dbReference type="Gene3D" id="2.40.340.10">
    <property type="entry name" value="MoeA, C-terminal, domain IV"/>
    <property type="match status" value="1"/>
</dbReference>
<protein>
    <recommendedName>
        <fullName evidence="11">Molybdopterin molybdenumtransferase</fullName>
        <ecNumber evidence="11">2.10.1.1</ecNumber>
    </recommendedName>
</protein>
<evidence type="ECO:0000256" key="11">
    <source>
        <dbReference type="RuleBase" id="RU365090"/>
    </source>
</evidence>
<dbReference type="SUPFAM" id="SSF63882">
    <property type="entry name" value="MoeA N-terminal region -like"/>
    <property type="match status" value="1"/>
</dbReference>
<dbReference type="EC" id="2.10.1.1" evidence="11"/>
<proteinExistence type="inferred from homology"/>
<dbReference type="FunFam" id="3.40.980.10:FF:000004">
    <property type="entry name" value="Molybdopterin molybdenumtransferase"/>
    <property type="match status" value="1"/>
</dbReference>
<dbReference type="InterPro" id="IPR001453">
    <property type="entry name" value="MoaB/Mog_dom"/>
</dbReference>
<dbReference type="NCBIfam" id="NF045515">
    <property type="entry name" value="Glp_gephyrin"/>
    <property type="match status" value="1"/>
</dbReference>
<dbReference type="InterPro" id="IPR038987">
    <property type="entry name" value="MoeA-like"/>
</dbReference>
<dbReference type="CDD" id="cd00887">
    <property type="entry name" value="MoeA"/>
    <property type="match status" value="1"/>
</dbReference>
<sequence length="406" mass="42357">MLDFDSALAQLIAQARVVTTTETVPLADALGRVLASDLTSAINVPGFDNSAMDGYALHVPDFACPPEQYPVVQRIAAGEVGMALKPGEAARIFTGAPIPAGANAVAMQEVCSVNDGQLTVNIALQDGANIRRIGDDIAAGAVILTRGSVLSPAMIGLAASVGVAELPVMASLRVALLSTGDELVEPGQPLAGGQIYNSNRYVLINALKVLGCAVTDLGIVPDDRAATIAALQAAAESHDILLTSGGVSVGEEDHVKAAVEYLGELNLWKIAIKPGKPFAYGKLNKQDSYGRIGGCDFIGLPGNPVSALVTFLMLVRPFILARQGVQQIQPTRLPLIADFDWKKAGDRREFLRVRLNAAGRLELFAKQGSGVLTSMVWGDGLVDLPAGQTIARGDVVTYIPFAGLGA</sequence>
<dbReference type="GO" id="GO:0061599">
    <property type="term" value="F:molybdopterin molybdotransferase activity"/>
    <property type="evidence" value="ECO:0007669"/>
    <property type="project" value="UniProtKB-UniRule"/>
</dbReference>
<evidence type="ECO:0000256" key="3">
    <source>
        <dbReference type="ARBA" id="ARBA00005046"/>
    </source>
</evidence>
<evidence type="ECO:0000259" key="12">
    <source>
        <dbReference type="SMART" id="SM00852"/>
    </source>
</evidence>
<dbReference type="PANTHER" id="PTHR10192:SF5">
    <property type="entry name" value="GEPHYRIN"/>
    <property type="match status" value="1"/>
</dbReference>
<dbReference type="InterPro" id="IPR036425">
    <property type="entry name" value="MoaB/Mog-like_dom_sf"/>
</dbReference>
<dbReference type="InterPro" id="IPR005111">
    <property type="entry name" value="MoeA_C_domain_IV"/>
</dbReference>
<dbReference type="RefSeq" id="WP_348946135.1">
    <property type="nucleotide sequence ID" value="NZ_CP157355.1"/>
</dbReference>
<dbReference type="SUPFAM" id="SSF63867">
    <property type="entry name" value="MoeA C-terminal domain-like"/>
    <property type="match status" value="1"/>
</dbReference>
<comment type="cofactor">
    <cofactor evidence="1 11">
        <name>Mg(2+)</name>
        <dbReference type="ChEBI" id="CHEBI:18420"/>
    </cofactor>
</comment>
<dbReference type="GO" id="GO:0046872">
    <property type="term" value="F:metal ion binding"/>
    <property type="evidence" value="ECO:0007669"/>
    <property type="project" value="UniProtKB-UniRule"/>
</dbReference>
<dbReference type="NCBIfam" id="TIGR00177">
    <property type="entry name" value="molyb_syn"/>
    <property type="match status" value="1"/>
</dbReference>
<dbReference type="Pfam" id="PF03453">
    <property type="entry name" value="MoeA_N"/>
    <property type="match status" value="1"/>
</dbReference>
<evidence type="ECO:0000256" key="5">
    <source>
        <dbReference type="ARBA" id="ARBA00022505"/>
    </source>
</evidence>
<dbReference type="Gene3D" id="3.90.105.10">
    <property type="entry name" value="Molybdopterin biosynthesis moea protein, domain 2"/>
    <property type="match status" value="1"/>
</dbReference>
<comment type="function">
    <text evidence="2 11">Catalyzes the insertion of molybdate into adenylated molybdopterin with the concomitant release of AMP.</text>
</comment>
<dbReference type="InterPro" id="IPR005110">
    <property type="entry name" value="MoeA_linker/N"/>
</dbReference>
<dbReference type="AlphaFoldDB" id="A0AAU7FDY7"/>
<evidence type="ECO:0000256" key="10">
    <source>
        <dbReference type="ARBA" id="ARBA00047317"/>
    </source>
</evidence>